<sequence length="395" mass="42869">MALYLFIGPGVVLTAGVVFPVVGAILMALRTRLKIKTSQKLGIEDWLVVPALALMVGMGIATIIGVSTKSVGYPIPPNSEIAYHSVRPTYTRTKAAQVFWNIEWMQPLALGCIKSSFIFFYRRIFNVGPHKSVFNVLSIVAVVIMVIWMLGFFLAVMLICPGNVPAYWGPSAGRAKFCWPTTKFLYTLCWSDVATDLIVLVMPIPSVGFNYFYSFSTLLMVVTGTEATFAHTKKVALLGVFAVGAVTVAASIVRAVFYLRLLSAEKVIASTLDPNMLNTNGIYWMLMETGLALIAVNLPLLYGSVKDEGVESVVRSVRSFASIVSTSSRSSSKQNKKDATAHKASGTLDGRESIELVPTAFVATAKAAQSESLSNVDVETSNIKVTKSYSTDRRA</sequence>
<feature type="transmembrane region" description="Helical" evidence="6">
    <location>
        <begin position="133"/>
        <end position="159"/>
    </location>
</feature>
<feature type="transmembrane region" description="Helical" evidence="6">
    <location>
        <begin position="281"/>
        <end position="302"/>
    </location>
</feature>
<feature type="domain" description="Rhodopsin" evidence="7">
    <location>
        <begin position="30"/>
        <end position="302"/>
    </location>
</feature>
<dbReference type="AlphaFoldDB" id="A0A9N9LIJ3"/>
<evidence type="ECO:0000313" key="9">
    <source>
        <dbReference type="Proteomes" id="UP000701801"/>
    </source>
</evidence>
<protein>
    <recommendedName>
        <fullName evidence="7">Rhodopsin domain-containing protein</fullName>
    </recommendedName>
</protein>
<dbReference type="EMBL" id="CAJVRM010000110">
    <property type="protein sequence ID" value="CAG8974633.1"/>
    <property type="molecule type" value="Genomic_DNA"/>
</dbReference>
<gene>
    <name evidence="8" type="ORF">HYALB_00009811</name>
</gene>
<evidence type="ECO:0000259" key="7">
    <source>
        <dbReference type="Pfam" id="PF20684"/>
    </source>
</evidence>
<dbReference type="OrthoDB" id="5393606at2759"/>
<evidence type="ECO:0000256" key="2">
    <source>
        <dbReference type="ARBA" id="ARBA00022692"/>
    </source>
</evidence>
<feature type="transmembrane region" description="Helical" evidence="6">
    <location>
        <begin position="6"/>
        <end position="26"/>
    </location>
</feature>
<keyword evidence="3 6" id="KW-1133">Transmembrane helix</keyword>
<dbReference type="PANTHER" id="PTHR33048">
    <property type="entry name" value="PTH11-LIKE INTEGRAL MEMBRANE PROTEIN (AFU_ORTHOLOGUE AFUA_5G11245)"/>
    <property type="match status" value="1"/>
</dbReference>
<dbReference type="GO" id="GO:0016020">
    <property type="term" value="C:membrane"/>
    <property type="evidence" value="ECO:0007669"/>
    <property type="project" value="UniProtKB-SubCell"/>
</dbReference>
<evidence type="ECO:0000256" key="5">
    <source>
        <dbReference type="ARBA" id="ARBA00038359"/>
    </source>
</evidence>
<keyword evidence="9" id="KW-1185">Reference proteome</keyword>
<comment type="similarity">
    <text evidence="5">Belongs to the SAT4 family.</text>
</comment>
<dbReference type="PANTHER" id="PTHR33048:SF157">
    <property type="entry name" value="INTEGRAL MEMBRANE PROTEIN"/>
    <property type="match status" value="1"/>
</dbReference>
<dbReference type="InterPro" id="IPR049326">
    <property type="entry name" value="Rhodopsin_dom_fungi"/>
</dbReference>
<feature type="transmembrane region" description="Helical" evidence="6">
    <location>
        <begin position="104"/>
        <end position="121"/>
    </location>
</feature>
<keyword evidence="4 6" id="KW-0472">Membrane</keyword>
<dbReference type="Pfam" id="PF20684">
    <property type="entry name" value="Fung_rhodopsin"/>
    <property type="match status" value="1"/>
</dbReference>
<accession>A0A9N9LIJ3</accession>
<evidence type="ECO:0000313" key="8">
    <source>
        <dbReference type="EMBL" id="CAG8974633.1"/>
    </source>
</evidence>
<feature type="transmembrane region" description="Helical" evidence="6">
    <location>
        <begin position="235"/>
        <end position="261"/>
    </location>
</feature>
<keyword evidence="2 6" id="KW-0812">Transmembrane</keyword>
<proteinExistence type="inferred from homology"/>
<comment type="subcellular location">
    <subcellularLocation>
        <location evidence="1">Membrane</location>
        <topology evidence="1">Multi-pass membrane protein</topology>
    </subcellularLocation>
</comment>
<evidence type="ECO:0000256" key="4">
    <source>
        <dbReference type="ARBA" id="ARBA00023136"/>
    </source>
</evidence>
<evidence type="ECO:0000256" key="3">
    <source>
        <dbReference type="ARBA" id="ARBA00022989"/>
    </source>
</evidence>
<feature type="transmembrane region" description="Helical" evidence="6">
    <location>
        <begin position="46"/>
        <end position="66"/>
    </location>
</feature>
<dbReference type="Proteomes" id="UP000701801">
    <property type="component" value="Unassembled WGS sequence"/>
</dbReference>
<reference evidence="8" key="1">
    <citation type="submission" date="2021-07" db="EMBL/GenBank/DDBJ databases">
        <authorList>
            <person name="Durling M."/>
        </authorList>
    </citation>
    <scope>NUCLEOTIDE SEQUENCE</scope>
</reference>
<feature type="transmembrane region" description="Helical" evidence="6">
    <location>
        <begin position="197"/>
        <end position="223"/>
    </location>
</feature>
<comment type="caution">
    <text evidence="8">The sequence shown here is derived from an EMBL/GenBank/DDBJ whole genome shotgun (WGS) entry which is preliminary data.</text>
</comment>
<dbReference type="InterPro" id="IPR052337">
    <property type="entry name" value="SAT4-like"/>
</dbReference>
<name>A0A9N9LIJ3_9HELO</name>
<evidence type="ECO:0000256" key="1">
    <source>
        <dbReference type="ARBA" id="ARBA00004141"/>
    </source>
</evidence>
<organism evidence="8 9">
    <name type="scientific">Hymenoscyphus albidus</name>
    <dbReference type="NCBI Taxonomy" id="595503"/>
    <lineage>
        <taxon>Eukaryota</taxon>
        <taxon>Fungi</taxon>
        <taxon>Dikarya</taxon>
        <taxon>Ascomycota</taxon>
        <taxon>Pezizomycotina</taxon>
        <taxon>Leotiomycetes</taxon>
        <taxon>Helotiales</taxon>
        <taxon>Helotiaceae</taxon>
        <taxon>Hymenoscyphus</taxon>
    </lineage>
</organism>
<evidence type="ECO:0000256" key="6">
    <source>
        <dbReference type="SAM" id="Phobius"/>
    </source>
</evidence>